<dbReference type="InterPro" id="IPR027417">
    <property type="entry name" value="P-loop_NTPase"/>
</dbReference>
<dbReference type="GO" id="GO:0002758">
    <property type="term" value="P:innate immune response-activating signaling pathway"/>
    <property type="evidence" value="ECO:0007669"/>
    <property type="project" value="UniProtKB-ARBA"/>
</dbReference>
<proteinExistence type="inferred from homology"/>
<dbReference type="GO" id="GO:0005524">
    <property type="term" value="F:ATP binding"/>
    <property type="evidence" value="ECO:0007669"/>
    <property type="project" value="UniProtKB-KW"/>
</dbReference>
<dbReference type="Pfam" id="PF23598">
    <property type="entry name" value="LRR_14"/>
    <property type="match status" value="1"/>
</dbReference>
<dbReference type="OrthoDB" id="762143at2759"/>
<dbReference type="InterPro" id="IPR032675">
    <property type="entry name" value="LRR_dom_sf"/>
</dbReference>
<dbReference type="GO" id="GO:0009626">
    <property type="term" value="P:plant-type hypersensitive response"/>
    <property type="evidence" value="ECO:0007669"/>
    <property type="project" value="UniProtKB-ARBA"/>
</dbReference>
<dbReference type="Gene3D" id="1.10.10.10">
    <property type="entry name" value="Winged helix-like DNA-binding domain superfamily/Winged helix DNA-binding domain"/>
    <property type="match status" value="1"/>
</dbReference>
<comment type="similarity">
    <text evidence="1">Belongs to the disease resistance NB-LRR family.</text>
</comment>
<reference evidence="13" key="2">
    <citation type="submission" date="2019-07" db="EMBL/GenBank/DDBJ databases">
        <authorList>
            <person name="Seetharam A."/>
            <person name="Woodhouse M."/>
            <person name="Cannon E."/>
        </authorList>
    </citation>
    <scope>NUCLEOTIDE SEQUENCE [LARGE SCALE GENOMIC DNA]</scope>
    <source>
        <strain evidence="13">cv. B73</strain>
    </source>
</reference>
<dbReference type="Proteomes" id="UP000007305">
    <property type="component" value="Chromosome 2"/>
</dbReference>
<dbReference type="PANTHER" id="PTHR36766:SF70">
    <property type="entry name" value="DISEASE RESISTANCE PROTEIN RGA4"/>
    <property type="match status" value="1"/>
</dbReference>
<evidence type="ECO:0000256" key="2">
    <source>
        <dbReference type="ARBA" id="ARBA00022614"/>
    </source>
</evidence>
<keyword evidence="4" id="KW-0547">Nucleotide-binding</keyword>
<dbReference type="AlphaFoldDB" id="A0A1D6F078"/>
<dbReference type="Gramene" id="Zm00001eb108350_T001">
    <property type="protein sequence ID" value="Zm00001eb108350_P001"/>
    <property type="gene ID" value="Zm00001eb108350"/>
</dbReference>
<evidence type="ECO:0000313" key="13">
    <source>
        <dbReference type="EnsemblPlants" id="Zm00001eb108350_P001"/>
    </source>
</evidence>
<evidence type="ECO:0000259" key="8">
    <source>
        <dbReference type="Pfam" id="PF00931"/>
    </source>
</evidence>
<feature type="domain" description="Disease resistance N-terminal" evidence="9">
    <location>
        <begin position="16"/>
        <end position="94"/>
    </location>
</feature>
<feature type="domain" description="NB-ARC" evidence="8">
    <location>
        <begin position="186"/>
        <end position="357"/>
    </location>
</feature>
<keyword evidence="3" id="KW-0677">Repeat</keyword>
<dbReference type="EMBL" id="CM007648">
    <property type="protein sequence ID" value="ONM24926.1"/>
    <property type="molecule type" value="Genomic_DNA"/>
</dbReference>
<name>A0A1D6F078_MAIZE</name>
<dbReference type="GeneID" id="103647804"/>
<keyword evidence="5" id="KW-0611">Plant defense</keyword>
<feature type="domain" description="Disease resistance protein winged helix" evidence="10">
    <location>
        <begin position="445"/>
        <end position="514"/>
    </location>
</feature>
<dbReference type="PRINTS" id="PR00364">
    <property type="entry name" value="DISEASERSIST"/>
</dbReference>
<feature type="domain" description="Disease resistance R13L4/SHOC-2-like LRR" evidence="11">
    <location>
        <begin position="561"/>
        <end position="897"/>
    </location>
</feature>
<dbReference type="SUPFAM" id="SSF52058">
    <property type="entry name" value="L domain-like"/>
    <property type="match status" value="1"/>
</dbReference>
<dbReference type="PaxDb" id="4577-GRMZM2G079082_P01"/>
<dbReference type="RefSeq" id="XP_008670534.1">
    <property type="nucleotide sequence ID" value="XM_008672312.4"/>
</dbReference>
<keyword evidence="14" id="KW-1185">Reference proteome</keyword>
<dbReference type="Gene3D" id="3.80.10.10">
    <property type="entry name" value="Ribonuclease Inhibitor"/>
    <property type="match status" value="1"/>
</dbReference>
<dbReference type="SUPFAM" id="SSF52540">
    <property type="entry name" value="P-loop containing nucleoside triphosphate hydrolases"/>
    <property type="match status" value="1"/>
</dbReference>
<dbReference type="ExpressionAtlas" id="A0A1D6F078">
    <property type="expression patterns" value="baseline and differential"/>
</dbReference>
<evidence type="ECO:0000259" key="10">
    <source>
        <dbReference type="Pfam" id="PF23559"/>
    </source>
</evidence>
<evidence type="ECO:0000313" key="12">
    <source>
        <dbReference type="EMBL" id="ONM24926.1"/>
    </source>
</evidence>
<dbReference type="KEGG" id="zma:103647804"/>
<dbReference type="InterPro" id="IPR058922">
    <property type="entry name" value="WHD_DRP"/>
</dbReference>
<dbReference type="InterPro" id="IPR055414">
    <property type="entry name" value="LRR_R13L4/SHOC2-like"/>
</dbReference>
<dbReference type="EnsemblPlants" id="Zm00001eb108350_T001">
    <property type="protein sequence ID" value="Zm00001eb108350_P001"/>
    <property type="gene ID" value="Zm00001eb108350"/>
</dbReference>
<evidence type="ECO:0000256" key="3">
    <source>
        <dbReference type="ARBA" id="ARBA00022737"/>
    </source>
</evidence>
<dbReference type="Gene3D" id="3.40.50.300">
    <property type="entry name" value="P-loop containing nucleotide triphosphate hydrolases"/>
    <property type="match status" value="1"/>
</dbReference>
<accession>A0A3L6FPQ9</accession>
<dbReference type="Gene3D" id="1.10.8.430">
    <property type="entry name" value="Helical domain of apoptotic protease-activating factors"/>
    <property type="match status" value="1"/>
</dbReference>
<gene>
    <name evidence="13" type="primary">LOC103647804</name>
    <name evidence="12" type="ORF">ZEAMMB73_Zm00001d006755</name>
</gene>
<accession>A0A1D6F078</accession>
<protein>
    <submittedName>
        <fullName evidence="12">Disease resistance RPP13-like protein 4</fullName>
    </submittedName>
</protein>
<evidence type="ECO:0000256" key="5">
    <source>
        <dbReference type="ARBA" id="ARBA00022821"/>
    </source>
</evidence>
<reference evidence="13" key="3">
    <citation type="submission" date="2021-05" db="UniProtKB">
        <authorList>
            <consortium name="EnsemblPlants"/>
        </authorList>
    </citation>
    <scope>IDENTIFICATION</scope>
    <source>
        <strain evidence="13">cv. B73</strain>
    </source>
</reference>
<dbReference type="FunFam" id="1.10.10.10:FF:000322">
    <property type="entry name" value="Probable disease resistance protein At1g63360"/>
    <property type="match status" value="1"/>
</dbReference>
<dbReference type="Pfam" id="PF18052">
    <property type="entry name" value="Rx_N"/>
    <property type="match status" value="1"/>
</dbReference>
<dbReference type="InterPro" id="IPR003591">
    <property type="entry name" value="Leu-rich_rpt_typical-subtyp"/>
</dbReference>
<dbReference type="Pfam" id="PF00931">
    <property type="entry name" value="NB-ARC"/>
    <property type="match status" value="1"/>
</dbReference>
<evidence type="ECO:0000256" key="4">
    <source>
        <dbReference type="ARBA" id="ARBA00022741"/>
    </source>
</evidence>
<evidence type="ECO:0000259" key="11">
    <source>
        <dbReference type="Pfam" id="PF23598"/>
    </source>
</evidence>
<dbReference type="PANTHER" id="PTHR36766">
    <property type="entry name" value="PLANT BROAD-SPECTRUM MILDEW RESISTANCE PROTEIN RPW8"/>
    <property type="match status" value="1"/>
</dbReference>
<keyword evidence="2" id="KW-0433">Leucine-rich repeat</keyword>
<dbReference type="Pfam" id="PF23559">
    <property type="entry name" value="WHD_DRP"/>
    <property type="match status" value="1"/>
</dbReference>
<dbReference type="GO" id="GO:0042742">
    <property type="term" value="P:defense response to bacterium"/>
    <property type="evidence" value="ECO:0007669"/>
    <property type="project" value="UniProtKB-ARBA"/>
</dbReference>
<dbReference type="InterPro" id="IPR042197">
    <property type="entry name" value="Apaf_helical"/>
</dbReference>
<dbReference type="GO" id="GO:0098542">
    <property type="term" value="P:defense response to other organism"/>
    <property type="evidence" value="ECO:0000318"/>
    <property type="project" value="GO_Central"/>
</dbReference>
<evidence type="ECO:0000256" key="6">
    <source>
        <dbReference type="ARBA" id="ARBA00022840"/>
    </source>
</evidence>
<dbReference type="eggNOG" id="KOG4658">
    <property type="taxonomic scope" value="Eukaryota"/>
</dbReference>
<dbReference type="SMART" id="SM00369">
    <property type="entry name" value="LRR_TYP"/>
    <property type="match status" value="3"/>
</dbReference>
<keyword evidence="7" id="KW-0175">Coiled coil</keyword>
<dbReference type="Gene3D" id="1.20.5.4130">
    <property type="match status" value="1"/>
</dbReference>
<evidence type="ECO:0000256" key="7">
    <source>
        <dbReference type="ARBA" id="ARBA00023054"/>
    </source>
</evidence>
<dbReference type="InterPro" id="IPR002182">
    <property type="entry name" value="NB-ARC"/>
</dbReference>
<keyword evidence="6" id="KW-0067">ATP-binding</keyword>
<dbReference type="InterPro" id="IPR041118">
    <property type="entry name" value="Rx_N"/>
</dbReference>
<reference evidence="12 14" key="1">
    <citation type="submission" date="2015-12" db="EMBL/GenBank/DDBJ databases">
        <title>Update maize B73 reference genome by single molecule sequencing technologies.</title>
        <authorList>
            <consortium name="Maize Genome Sequencing Project"/>
            <person name="Ware D."/>
        </authorList>
    </citation>
    <scope>NUCLEOTIDE SEQUENCE [LARGE SCALE GENOMIC DNA]</scope>
    <source>
        <strain evidence="14">cv. B73</strain>
        <tissue evidence="12">Seedling</tissue>
    </source>
</reference>
<evidence type="ECO:0000313" key="14">
    <source>
        <dbReference type="Proteomes" id="UP000007305"/>
    </source>
</evidence>
<sequence>MAMILDAFVPMLGRMVAGAVKERLDTLLGVPGEMERLESTLEDLVNVLGDAEMKRITDTAVDAWVRELKDVMYDADDVLDRWQMEAQARSSSDAPKRSFPGAGCCAPLLTCFRDPALAHAMAAQIKELNRRLESVCRRSSMFRFVSASSSVPLRQQLPPASSGNGKTSSVIVHADLIGEKIEEDGNRLVEALIADDLRENVLAVGITGAGGIGKTTLAKRVFADQRVRDEFDLRVWVCVSQDVNEADLLWSVLVGAGGGHQLQQQHDATPDRSSLEPALQRAVSGKKVLLVLDDVWSDVAWKEVLQNAFRAGARGGSRVLVTTRKETVARQMKAVHIHRVEKLQPEDGWRLLKNQVVLGRNPTDIENFKDIGMEIVTRCDCLPLAIKTVGGLLCTKERTFRDWEEVSRSAAWSVAGLPEEVHNAIYLSYADLPPHLKQCFLHCSLFPKDEVIKRVDVVQMWIAEGFVQEDGSSALLEDVGNMYYRELVMRNLLEPDGQYYDQSGCTMHDLLRSFANYLAKDEALLLTQGQSLCDMKTKAKLRRLSVATENVLQSTFRNQKQLRALMILRSTTVQLEEFLHDLPKLRLLHLGGVNLTTLPPSLCDLKHLRYLELSGTMIDAIPDSIGDLRYLQYIGLLNCINLFSLPGSIVRLHRLRALHIKGASVNDIPRGIGRLQNLVELTGFLTQNDAAAGWNSLEELGHLPQLSLLYLSNLEKAHTGSVAKKADLQGKRHLRYLSLECTPRAAGGNQIKDNNTQQEKRQIEDVFDELCPPVCLENLSLIGFFGHKLPKWMSSGEMDLKYLRSIKLEDCTYCEQLPALGHLLSLDFLLIKHAPSIMRIGHEFFCSSNATQIDPRMLFPRLEKLGFDRLDGWEEWIWDKELEQAMPNIFSLKVTKCKLKYFPTGLVHQTRTLRELIISEACNLTSVANFLLLSDLHLHANPNLEMIANLPKLRRLSVIQCPKLNALVGLTELQSITLQDYAAELFPQYLEETSAAKLEVFCNEELFKLITLQEGSEWCKIKNIQNVKAYAPKGGDRKGWYALYTKEPFSLTTNNKGCEIFEVAKS</sequence>
<dbReference type="SMR" id="A0A1D6F078"/>
<organism evidence="12">
    <name type="scientific">Zea mays</name>
    <name type="common">Maize</name>
    <dbReference type="NCBI Taxonomy" id="4577"/>
    <lineage>
        <taxon>Eukaryota</taxon>
        <taxon>Viridiplantae</taxon>
        <taxon>Streptophyta</taxon>
        <taxon>Embryophyta</taxon>
        <taxon>Tracheophyta</taxon>
        <taxon>Spermatophyta</taxon>
        <taxon>Magnoliopsida</taxon>
        <taxon>Liliopsida</taxon>
        <taxon>Poales</taxon>
        <taxon>Poaceae</taxon>
        <taxon>PACMAD clade</taxon>
        <taxon>Panicoideae</taxon>
        <taxon>Andropogonodae</taxon>
        <taxon>Andropogoneae</taxon>
        <taxon>Tripsacinae</taxon>
        <taxon>Zea</taxon>
    </lineage>
</organism>
<dbReference type="GO" id="GO:0043531">
    <property type="term" value="F:ADP binding"/>
    <property type="evidence" value="ECO:0007669"/>
    <property type="project" value="InterPro"/>
</dbReference>
<dbReference type="OMA" id="DGWEEWI"/>
<evidence type="ECO:0000256" key="1">
    <source>
        <dbReference type="ARBA" id="ARBA00008894"/>
    </source>
</evidence>
<evidence type="ECO:0000259" key="9">
    <source>
        <dbReference type="Pfam" id="PF18052"/>
    </source>
</evidence>
<dbReference type="InterPro" id="IPR036388">
    <property type="entry name" value="WH-like_DNA-bd_sf"/>
</dbReference>